<accession>A0A1W1BUS4</accession>
<dbReference type="EMBL" id="FPHE01000075">
    <property type="protein sequence ID" value="SFV57192.1"/>
    <property type="molecule type" value="Genomic_DNA"/>
</dbReference>
<reference evidence="1" key="1">
    <citation type="submission" date="2016-10" db="EMBL/GenBank/DDBJ databases">
        <authorList>
            <person name="de Groot N.N."/>
        </authorList>
    </citation>
    <scope>NUCLEOTIDE SEQUENCE</scope>
</reference>
<dbReference type="SUPFAM" id="SSF46689">
    <property type="entry name" value="Homeodomain-like"/>
    <property type="match status" value="1"/>
</dbReference>
<gene>
    <name evidence="1" type="ORF">MNB_SV-12-288</name>
</gene>
<dbReference type="Pfam" id="PF13565">
    <property type="entry name" value="HTH_32"/>
    <property type="match status" value="1"/>
</dbReference>
<evidence type="ECO:0000313" key="1">
    <source>
        <dbReference type="EMBL" id="SFV57192.1"/>
    </source>
</evidence>
<dbReference type="InterPro" id="IPR036388">
    <property type="entry name" value="WH-like_DNA-bd_sf"/>
</dbReference>
<organism evidence="1">
    <name type="scientific">hydrothermal vent metagenome</name>
    <dbReference type="NCBI Taxonomy" id="652676"/>
    <lineage>
        <taxon>unclassified sequences</taxon>
        <taxon>metagenomes</taxon>
        <taxon>ecological metagenomes</taxon>
    </lineage>
</organism>
<sequence>MSKKINLIQHDTLEAWHKKIELIKDNGHKLKMLVIEKILANPNISAKEVQTTFFISPRTMYNWIKQYNDNGLEGLTAKNPKGRGSGKGNKKVDDEVYLALKKAIADNPTKKWTGKVKQAYIKEKFNIEVTEQSIAYRMKKI</sequence>
<proteinExistence type="predicted"/>
<dbReference type="AlphaFoldDB" id="A0A1W1BUS4"/>
<protein>
    <recommendedName>
        <fullName evidence="2">Mobile element protein</fullName>
    </recommendedName>
</protein>
<name>A0A1W1BUS4_9ZZZZ</name>
<evidence type="ECO:0008006" key="2">
    <source>
        <dbReference type="Google" id="ProtNLM"/>
    </source>
</evidence>
<dbReference type="Gene3D" id="1.10.10.10">
    <property type="entry name" value="Winged helix-like DNA-binding domain superfamily/Winged helix DNA-binding domain"/>
    <property type="match status" value="1"/>
</dbReference>
<dbReference type="InterPro" id="IPR009057">
    <property type="entry name" value="Homeodomain-like_sf"/>
</dbReference>